<feature type="transmembrane region" description="Helical" evidence="1">
    <location>
        <begin position="68"/>
        <end position="85"/>
    </location>
</feature>
<dbReference type="PANTHER" id="PTHR28008">
    <property type="entry name" value="DOMAIN PROTEIN, PUTATIVE (AFU_ORTHOLOGUE AFUA_3G10980)-RELATED"/>
    <property type="match status" value="1"/>
</dbReference>
<dbReference type="Proteomes" id="UP000533598">
    <property type="component" value="Unassembled WGS sequence"/>
</dbReference>
<protein>
    <submittedName>
        <fullName evidence="2">VanZ family protein</fullName>
    </submittedName>
</protein>
<keyword evidence="3" id="KW-1185">Reference proteome</keyword>
<proteinExistence type="predicted"/>
<evidence type="ECO:0000256" key="1">
    <source>
        <dbReference type="SAM" id="Phobius"/>
    </source>
</evidence>
<gene>
    <name evidence="2" type="ORF">HNR67_007793</name>
</gene>
<organism evidence="2 3">
    <name type="scientific">Crossiella cryophila</name>
    <dbReference type="NCBI Taxonomy" id="43355"/>
    <lineage>
        <taxon>Bacteria</taxon>
        <taxon>Bacillati</taxon>
        <taxon>Actinomycetota</taxon>
        <taxon>Actinomycetes</taxon>
        <taxon>Pseudonocardiales</taxon>
        <taxon>Pseudonocardiaceae</taxon>
        <taxon>Crossiella</taxon>
    </lineage>
</organism>
<evidence type="ECO:0000313" key="3">
    <source>
        <dbReference type="Proteomes" id="UP000533598"/>
    </source>
</evidence>
<dbReference type="EMBL" id="JACHMH010000001">
    <property type="protein sequence ID" value="MBB4681675.1"/>
    <property type="molecule type" value="Genomic_DNA"/>
</dbReference>
<dbReference type="PANTHER" id="PTHR28008:SF1">
    <property type="entry name" value="DOMAIN PROTEIN, PUTATIVE (AFU_ORTHOLOGUE AFUA_3G10980)-RELATED"/>
    <property type="match status" value="1"/>
</dbReference>
<feature type="transmembrane region" description="Helical" evidence="1">
    <location>
        <begin position="21"/>
        <end position="48"/>
    </location>
</feature>
<comment type="caution">
    <text evidence="2">The sequence shown here is derived from an EMBL/GenBank/DDBJ whole genome shotgun (WGS) entry which is preliminary data.</text>
</comment>
<name>A0A7W7CIB8_9PSEU</name>
<reference evidence="2 3" key="1">
    <citation type="submission" date="2020-08" db="EMBL/GenBank/DDBJ databases">
        <title>Sequencing the genomes of 1000 actinobacteria strains.</title>
        <authorList>
            <person name="Klenk H.-P."/>
        </authorList>
    </citation>
    <scope>NUCLEOTIDE SEQUENCE [LARGE SCALE GENOMIC DNA]</scope>
    <source>
        <strain evidence="2 3">DSM 44230</strain>
    </source>
</reference>
<evidence type="ECO:0000313" key="2">
    <source>
        <dbReference type="EMBL" id="MBB4681675.1"/>
    </source>
</evidence>
<keyword evidence="1" id="KW-1133">Transmembrane helix</keyword>
<keyword evidence="1" id="KW-0472">Membrane</keyword>
<dbReference type="RefSeq" id="WP_246492698.1">
    <property type="nucleotide sequence ID" value="NZ_BAAAUI010000014.1"/>
</dbReference>
<sequence length="100" mass="10393">MPASGVPSAPPGTDKVIHFSLFALLAVTGMIAGFRLPFLVAGLVVWAGLSEFLQAVLPIGRTGGLPDALADLLGAAVALAVWLLVRSWRRSRDRGNVSDG</sequence>
<dbReference type="AlphaFoldDB" id="A0A7W7CIB8"/>
<keyword evidence="1" id="KW-0812">Transmembrane</keyword>
<accession>A0A7W7CIB8</accession>